<dbReference type="InterPro" id="IPR039420">
    <property type="entry name" value="WalR-like"/>
</dbReference>
<dbReference type="OrthoDB" id="9780593at2"/>
<dbReference type="EMBL" id="CP035913">
    <property type="protein sequence ID" value="QBE63708.1"/>
    <property type="molecule type" value="Genomic_DNA"/>
</dbReference>
<feature type="domain" description="HTH luxR-type" evidence="4">
    <location>
        <begin position="173"/>
        <end position="238"/>
    </location>
</feature>
<gene>
    <name evidence="6" type="ORF">EWM63_12590</name>
</gene>
<dbReference type="SMART" id="SM00421">
    <property type="entry name" value="HTH_LUXR"/>
    <property type="match status" value="1"/>
</dbReference>
<evidence type="ECO:0000256" key="3">
    <source>
        <dbReference type="PROSITE-ProRule" id="PRU00169"/>
    </source>
</evidence>
<dbReference type="PANTHER" id="PTHR43214:SF43">
    <property type="entry name" value="TWO-COMPONENT RESPONSE REGULATOR"/>
    <property type="match status" value="1"/>
</dbReference>
<dbReference type="KEGG" id="plue:EWM63_12590"/>
<evidence type="ECO:0000259" key="5">
    <source>
        <dbReference type="PROSITE" id="PS50110"/>
    </source>
</evidence>
<dbReference type="InterPro" id="IPR011006">
    <property type="entry name" value="CheY-like_superfamily"/>
</dbReference>
<dbReference type="Pfam" id="PF00196">
    <property type="entry name" value="GerE"/>
    <property type="match status" value="1"/>
</dbReference>
<accession>A0A4P6KZG0</accession>
<evidence type="ECO:0000313" key="7">
    <source>
        <dbReference type="Proteomes" id="UP000290637"/>
    </source>
</evidence>
<dbReference type="SUPFAM" id="SSF46894">
    <property type="entry name" value="C-terminal effector domain of the bipartite response regulators"/>
    <property type="match status" value="1"/>
</dbReference>
<evidence type="ECO:0000256" key="1">
    <source>
        <dbReference type="ARBA" id="ARBA00022553"/>
    </source>
</evidence>
<keyword evidence="1 3" id="KW-0597">Phosphoprotein</keyword>
<dbReference type="PROSITE" id="PS50043">
    <property type="entry name" value="HTH_LUXR_2"/>
    <property type="match status" value="1"/>
</dbReference>
<keyword evidence="7" id="KW-1185">Reference proteome</keyword>
<protein>
    <submittedName>
        <fullName evidence="6">Response regulator transcription factor</fullName>
    </submittedName>
</protein>
<dbReference type="InterPro" id="IPR001789">
    <property type="entry name" value="Sig_transdc_resp-reg_receiver"/>
</dbReference>
<dbReference type="Gene3D" id="3.40.50.2300">
    <property type="match status" value="1"/>
</dbReference>
<feature type="modified residue" description="4-aspartylphosphate" evidence="3">
    <location>
        <position position="92"/>
    </location>
</feature>
<dbReference type="PROSITE" id="PS50110">
    <property type="entry name" value="RESPONSE_REGULATORY"/>
    <property type="match status" value="1"/>
</dbReference>
<name>A0A4P6KZG0_9BURK</name>
<feature type="domain" description="Response regulatory" evidence="5">
    <location>
        <begin position="41"/>
        <end position="157"/>
    </location>
</feature>
<sequence>MRECGLAARWPGAVLHWRPPRPAHGASALRTTEPCQAAPIRVLVVDDHPIVRAGLVDTICSQPDLTVVGELEDGTHVLASYEALRPHVTIMDIAMPDMDGIQALEALRRQHGNARVLMLTTLGGDHQLRRAMELGACGILMKSSVRQDLLAAIRAVHAGNRWIPPDVACTLVEHLGQPHLSEREVAVLRSAAGGNANKQIGVKLGIAEDTVKTHMRTILAKLGASDRTHAVAIAIKRGILSL</sequence>
<dbReference type="GO" id="GO:0003677">
    <property type="term" value="F:DNA binding"/>
    <property type="evidence" value="ECO:0007669"/>
    <property type="project" value="UniProtKB-KW"/>
</dbReference>
<dbReference type="InterPro" id="IPR058245">
    <property type="entry name" value="NreC/VraR/RcsB-like_REC"/>
</dbReference>
<dbReference type="PRINTS" id="PR00038">
    <property type="entry name" value="HTHLUXR"/>
</dbReference>
<dbReference type="Pfam" id="PF00072">
    <property type="entry name" value="Response_reg"/>
    <property type="match status" value="1"/>
</dbReference>
<keyword evidence="2" id="KW-0238">DNA-binding</keyword>
<dbReference type="GO" id="GO:0006355">
    <property type="term" value="P:regulation of DNA-templated transcription"/>
    <property type="evidence" value="ECO:0007669"/>
    <property type="project" value="InterPro"/>
</dbReference>
<organism evidence="6 7">
    <name type="scientific">Pseudoduganella lutea</name>
    <dbReference type="NCBI Taxonomy" id="321985"/>
    <lineage>
        <taxon>Bacteria</taxon>
        <taxon>Pseudomonadati</taxon>
        <taxon>Pseudomonadota</taxon>
        <taxon>Betaproteobacteria</taxon>
        <taxon>Burkholderiales</taxon>
        <taxon>Oxalobacteraceae</taxon>
        <taxon>Telluria group</taxon>
        <taxon>Pseudoduganella</taxon>
    </lineage>
</organism>
<evidence type="ECO:0000256" key="2">
    <source>
        <dbReference type="ARBA" id="ARBA00023125"/>
    </source>
</evidence>
<dbReference type="Proteomes" id="UP000290637">
    <property type="component" value="Chromosome"/>
</dbReference>
<dbReference type="CDD" id="cd06170">
    <property type="entry name" value="LuxR_C_like"/>
    <property type="match status" value="1"/>
</dbReference>
<dbReference type="InterPro" id="IPR000792">
    <property type="entry name" value="Tscrpt_reg_LuxR_C"/>
</dbReference>
<dbReference type="AlphaFoldDB" id="A0A4P6KZG0"/>
<dbReference type="GO" id="GO:0000160">
    <property type="term" value="P:phosphorelay signal transduction system"/>
    <property type="evidence" value="ECO:0007669"/>
    <property type="project" value="InterPro"/>
</dbReference>
<reference evidence="6 7" key="1">
    <citation type="submission" date="2019-02" db="EMBL/GenBank/DDBJ databases">
        <title>Draft Genome Sequences of Six Type Strains of the Genus Massilia.</title>
        <authorList>
            <person name="Miess H."/>
            <person name="Frediansyhah A."/>
            <person name="Gross H."/>
        </authorList>
    </citation>
    <scope>NUCLEOTIDE SEQUENCE [LARGE SCALE GENOMIC DNA]</scope>
    <source>
        <strain evidence="6 7">DSM 17473</strain>
    </source>
</reference>
<dbReference type="SUPFAM" id="SSF52172">
    <property type="entry name" value="CheY-like"/>
    <property type="match status" value="1"/>
</dbReference>
<evidence type="ECO:0000259" key="4">
    <source>
        <dbReference type="PROSITE" id="PS50043"/>
    </source>
</evidence>
<dbReference type="InterPro" id="IPR016032">
    <property type="entry name" value="Sig_transdc_resp-reg_C-effctor"/>
</dbReference>
<evidence type="ECO:0000313" key="6">
    <source>
        <dbReference type="EMBL" id="QBE63708.1"/>
    </source>
</evidence>
<dbReference type="CDD" id="cd17535">
    <property type="entry name" value="REC_NarL-like"/>
    <property type="match status" value="1"/>
</dbReference>
<proteinExistence type="predicted"/>
<dbReference type="PANTHER" id="PTHR43214">
    <property type="entry name" value="TWO-COMPONENT RESPONSE REGULATOR"/>
    <property type="match status" value="1"/>
</dbReference>
<dbReference type="SMART" id="SM00448">
    <property type="entry name" value="REC"/>
    <property type="match status" value="1"/>
</dbReference>